<evidence type="ECO:0000256" key="2">
    <source>
        <dbReference type="ARBA" id="ARBA00008226"/>
    </source>
</evidence>
<evidence type="ECO:0000256" key="11">
    <source>
        <dbReference type="ARBA" id="ARBA00023146"/>
    </source>
</evidence>
<comment type="subcellular location">
    <subcellularLocation>
        <location evidence="1 13">Cytoplasm</location>
    </subcellularLocation>
</comment>
<evidence type="ECO:0000313" key="17">
    <source>
        <dbReference type="Proteomes" id="UP000298438"/>
    </source>
</evidence>
<dbReference type="Gene3D" id="3.30.930.10">
    <property type="entry name" value="Bira Bifunctional Protein, Domain 2"/>
    <property type="match status" value="1"/>
</dbReference>
<evidence type="ECO:0000256" key="14">
    <source>
        <dbReference type="RuleBase" id="RU000336"/>
    </source>
</evidence>
<dbReference type="InterPro" id="IPR044136">
    <property type="entry name" value="Lys-tRNA-ligase_II_N"/>
</dbReference>
<feature type="binding site" evidence="13">
    <location>
        <position position="427"/>
    </location>
    <ligand>
        <name>Mg(2+)</name>
        <dbReference type="ChEBI" id="CHEBI:18420"/>
        <label>1</label>
    </ligand>
</feature>
<evidence type="ECO:0000256" key="4">
    <source>
        <dbReference type="ARBA" id="ARBA00022490"/>
    </source>
</evidence>
<proteinExistence type="inferred from homology"/>
<evidence type="ECO:0000256" key="8">
    <source>
        <dbReference type="ARBA" id="ARBA00022840"/>
    </source>
</evidence>
<evidence type="ECO:0000256" key="13">
    <source>
        <dbReference type="HAMAP-Rule" id="MF_00252"/>
    </source>
</evidence>
<evidence type="ECO:0000256" key="1">
    <source>
        <dbReference type="ARBA" id="ARBA00004496"/>
    </source>
</evidence>
<name>A0A4Y9SG01_9BURK</name>
<dbReference type="GO" id="GO:0042803">
    <property type="term" value="F:protein homodimerization activity"/>
    <property type="evidence" value="ECO:0007669"/>
    <property type="project" value="UniProtKB-ARBA"/>
</dbReference>
<feature type="binding site" evidence="13">
    <location>
        <position position="420"/>
    </location>
    <ligand>
        <name>Mg(2+)</name>
        <dbReference type="ChEBI" id="CHEBI:18420"/>
        <label>1</label>
    </ligand>
</feature>
<dbReference type="Gene3D" id="2.40.50.140">
    <property type="entry name" value="Nucleic acid-binding proteins"/>
    <property type="match status" value="1"/>
</dbReference>
<comment type="catalytic activity">
    <reaction evidence="12 13 14">
        <text>tRNA(Lys) + L-lysine + ATP = L-lysyl-tRNA(Lys) + AMP + diphosphate</text>
        <dbReference type="Rhea" id="RHEA:20792"/>
        <dbReference type="Rhea" id="RHEA-COMP:9696"/>
        <dbReference type="Rhea" id="RHEA-COMP:9697"/>
        <dbReference type="ChEBI" id="CHEBI:30616"/>
        <dbReference type="ChEBI" id="CHEBI:32551"/>
        <dbReference type="ChEBI" id="CHEBI:33019"/>
        <dbReference type="ChEBI" id="CHEBI:78442"/>
        <dbReference type="ChEBI" id="CHEBI:78529"/>
        <dbReference type="ChEBI" id="CHEBI:456215"/>
        <dbReference type="EC" id="6.1.1.6"/>
    </reaction>
</comment>
<keyword evidence="17" id="KW-1185">Reference proteome</keyword>
<evidence type="ECO:0000256" key="6">
    <source>
        <dbReference type="ARBA" id="ARBA00022723"/>
    </source>
</evidence>
<dbReference type="EMBL" id="SPVF01000153">
    <property type="protein sequence ID" value="TFW19038.1"/>
    <property type="molecule type" value="Genomic_DNA"/>
</dbReference>
<dbReference type="RefSeq" id="WP_135207513.1">
    <property type="nucleotide sequence ID" value="NZ_SPVF01000153.1"/>
</dbReference>
<evidence type="ECO:0000259" key="15">
    <source>
        <dbReference type="PROSITE" id="PS50862"/>
    </source>
</evidence>
<dbReference type="EC" id="6.1.1.6" evidence="13"/>
<dbReference type="GO" id="GO:0006430">
    <property type="term" value="P:lysyl-tRNA aminoacylation"/>
    <property type="evidence" value="ECO:0007669"/>
    <property type="project" value="UniProtKB-UniRule"/>
</dbReference>
<dbReference type="NCBIfam" id="TIGR00499">
    <property type="entry name" value="lysS_bact"/>
    <property type="match status" value="1"/>
</dbReference>
<dbReference type="GO" id="GO:0004824">
    <property type="term" value="F:lysine-tRNA ligase activity"/>
    <property type="evidence" value="ECO:0007669"/>
    <property type="project" value="UniProtKB-UniRule"/>
</dbReference>
<evidence type="ECO:0000256" key="10">
    <source>
        <dbReference type="ARBA" id="ARBA00022917"/>
    </source>
</evidence>
<keyword evidence="6 13" id="KW-0479">Metal-binding</keyword>
<dbReference type="FunFam" id="3.30.930.10:FF:000001">
    <property type="entry name" value="Lysine--tRNA ligase"/>
    <property type="match status" value="1"/>
</dbReference>
<keyword evidence="10 13" id="KW-0648">Protein biosynthesis</keyword>
<dbReference type="PANTHER" id="PTHR42918">
    <property type="entry name" value="LYSYL-TRNA SYNTHETASE"/>
    <property type="match status" value="1"/>
</dbReference>
<keyword evidence="5 13" id="KW-0436">Ligase</keyword>
<dbReference type="FunFam" id="2.40.50.140:FF:000024">
    <property type="entry name" value="Lysine--tRNA ligase"/>
    <property type="match status" value="1"/>
</dbReference>
<dbReference type="InterPro" id="IPR004364">
    <property type="entry name" value="Aa-tRNA-synt_II"/>
</dbReference>
<dbReference type="Proteomes" id="UP000298438">
    <property type="component" value="Unassembled WGS sequence"/>
</dbReference>
<accession>A0A4Y9SG01</accession>
<keyword evidence="7 13" id="KW-0547">Nucleotide-binding</keyword>
<dbReference type="GO" id="GO:0005524">
    <property type="term" value="F:ATP binding"/>
    <property type="evidence" value="ECO:0007669"/>
    <property type="project" value="UniProtKB-UniRule"/>
</dbReference>
<comment type="subunit">
    <text evidence="3 13">Homodimer.</text>
</comment>
<sequence>MSTDIQNEAAPGADENKIMAERRAKLAALREKGQAFPNDFVPQHKTADLHLQFGEKTREELEASPVPVVLAGRMMLKREAGKKAAFATLQDSSGPKADGRIQIYVTLDDTGEEAMDAFRHYDLGDILGVEGTLFKTKVGELTVKVTKLRLITKAIRPLPDKFHGLADQETKYRQRYVDLIMNEETRRTFKARTAAIASMRRFMAENEFMEVETPMLHPIPGGAAAKPFITHHNALDMQMFLRIAPELYLKRLVVGGFDRVFEINRNFRNEGVSIRHNPEFTMMEFYAAYADYQWVMDYTEKVIRQAAIDAHGTAELTYGGKPLDLGKPFHRLTIVGAINKYAPHYTEAQLNDAEFIRAELLKFGVKPMAHAGLGSLQLSLFEETAEAQLWEPTFIIDYPVEVSPLARASDTRAGITERFELFIVGREIANGFSELNDPEDQAARFLAQVEAKDAGDEEAMYYDADYIRALEYGMPPAGGCGIGIDRLIMLITDSPNIRDVLLFPHLRRED</sequence>
<protein>
    <recommendedName>
        <fullName evidence="13">Lysine--tRNA ligase</fullName>
        <ecNumber evidence="13">6.1.1.6</ecNumber>
    </recommendedName>
    <alternativeName>
        <fullName evidence="13">Lysyl-tRNA synthetase</fullName>
        <shortName evidence="13">LysRS</shortName>
    </alternativeName>
</protein>
<dbReference type="HAMAP" id="MF_00252">
    <property type="entry name" value="Lys_tRNA_synth_class2"/>
    <property type="match status" value="1"/>
</dbReference>
<keyword evidence="9 13" id="KW-0460">Magnesium</keyword>
<evidence type="ECO:0000256" key="12">
    <source>
        <dbReference type="ARBA" id="ARBA00048573"/>
    </source>
</evidence>
<organism evidence="16 17">
    <name type="scientific">Zemynaea arenosa</name>
    <dbReference type="NCBI Taxonomy" id="2561931"/>
    <lineage>
        <taxon>Bacteria</taxon>
        <taxon>Pseudomonadati</taxon>
        <taxon>Pseudomonadota</taxon>
        <taxon>Betaproteobacteria</taxon>
        <taxon>Burkholderiales</taxon>
        <taxon>Oxalobacteraceae</taxon>
        <taxon>Telluria group</taxon>
        <taxon>Zemynaea</taxon>
    </lineage>
</organism>
<comment type="cofactor">
    <cofactor evidence="13 14">
        <name>Mg(2+)</name>
        <dbReference type="ChEBI" id="CHEBI:18420"/>
    </cofactor>
    <text evidence="13 14">Binds 3 Mg(2+) ions per subunit.</text>
</comment>
<dbReference type="CDD" id="cd04322">
    <property type="entry name" value="LysRS_N"/>
    <property type="match status" value="1"/>
</dbReference>
<dbReference type="GO" id="GO:0000049">
    <property type="term" value="F:tRNA binding"/>
    <property type="evidence" value="ECO:0007669"/>
    <property type="project" value="TreeGrafter"/>
</dbReference>
<dbReference type="InterPro" id="IPR045864">
    <property type="entry name" value="aa-tRNA-synth_II/BPL/LPL"/>
</dbReference>
<evidence type="ECO:0000256" key="9">
    <source>
        <dbReference type="ARBA" id="ARBA00022842"/>
    </source>
</evidence>
<dbReference type="PANTHER" id="PTHR42918:SF15">
    <property type="entry name" value="LYSINE--TRNA LIGASE, CHLOROPLASTIC_MITOCHONDRIAL"/>
    <property type="match status" value="1"/>
</dbReference>
<dbReference type="SUPFAM" id="SSF55681">
    <property type="entry name" value="Class II aaRS and biotin synthetases"/>
    <property type="match status" value="1"/>
</dbReference>
<keyword evidence="4 13" id="KW-0963">Cytoplasm</keyword>
<dbReference type="SUPFAM" id="SSF50249">
    <property type="entry name" value="Nucleic acid-binding proteins"/>
    <property type="match status" value="1"/>
</dbReference>
<evidence type="ECO:0000256" key="3">
    <source>
        <dbReference type="ARBA" id="ARBA00011738"/>
    </source>
</evidence>
<evidence type="ECO:0000313" key="16">
    <source>
        <dbReference type="EMBL" id="TFW19038.1"/>
    </source>
</evidence>
<dbReference type="GO" id="GO:0005829">
    <property type="term" value="C:cytosol"/>
    <property type="evidence" value="ECO:0007669"/>
    <property type="project" value="UniProtKB-ARBA"/>
</dbReference>
<feature type="binding site" evidence="13">
    <location>
        <position position="427"/>
    </location>
    <ligand>
        <name>Mg(2+)</name>
        <dbReference type="ChEBI" id="CHEBI:18420"/>
        <label>2</label>
    </ligand>
</feature>
<evidence type="ECO:0000256" key="7">
    <source>
        <dbReference type="ARBA" id="ARBA00022741"/>
    </source>
</evidence>
<dbReference type="OrthoDB" id="9801152at2"/>
<dbReference type="InterPro" id="IPR002313">
    <property type="entry name" value="Lys-tRNA-ligase_II"/>
</dbReference>
<dbReference type="InterPro" id="IPR004365">
    <property type="entry name" value="NA-bd_OB_tRNA"/>
</dbReference>
<keyword evidence="11 13" id="KW-0030">Aminoacyl-tRNA synthetase</keyword>
<comment type="similarity">
    <text evidence="2 13">Belongs to the class-II aminoacyl-tRNA synthetase family.</text>
</comment>
<dbReference type="InterPro" id="IPR018149">
    <property type="entry name" value="Lys-tRNA-synth_II_C"/>
</dbReference>
<dbReference type="NCBIfam" id="NF001756">
    <property type="entry name" value="PRK00484.1"/>
    <property type="match status" value="1"/>
</dbReference>
<comment type="caution">
    <text evidence="16">The sequence shown here is derived from an EMBL/GenBank/DDBJ whole genome shotgun (WGS) entry which is preliminary data.</text>
</comment>
<reference evidence="16 17" key="1">
    <citation type="submission" date="2019-03" db="EMBL/GenBank/DDBJ databases">
        <title>Draft Genome Sequence of Massilia arenosa sp. nov., a Novel Massilia Species Isolated from a Sandy-loam Maize Soil.</title>
        <authorList>
            <person name="Raths R."/>
            <person name="Peta V."/>
            <person name="Bucking H."/>
        </authorList>
    </citation>
    <scope>NUCLEOTIDE SEQUENCE [LARGE SCALE GENOMIC DNA]</scope>
    <source>
        <strain evidence="16 17">MC02</strain>
    </source>
</reference>
<dbReference type="Pfam" id="PF00152">
    <property type="entry name" value="tRNA-synt_2"/>
    <property type="match status" value="1"/>
</dbReference>
<dbReference type="CDD" id="cd00775">
    <property type="entry name" value="LysRS_core"/>
    <property type="match status" value="1"/>
</dbReference>
<keyword evidence="8 13" id="KW-0067">ATP-binding</keyword>
<dbReference type="InterPro" id="IPR006195">
    <property type="entry name" value="aa-tRNA-synth_II"/>
</dbReference>
<dbReference type="PROSITE" id="PS50862">
    <property type="entry name" value="AA_TRNA_LIGASE_II"/>
    <property type="match status" value="1"/>
</dbReference>
<gene>
    <name evidence="13 16" type="primary">lysS</name>
    <name evidence="16" type="ORF">E4L96_12270</name>
</gene>
<dbReference type="PRINTS" id="PR00982">
    <property type="entry name" value="TRNASYNTHLYS"/>
</dbReference>
<dbReference type="AlphaFoldDB" id="A0A4Y9SG01"/>
<feature type="domain" description="Aminoacyl-transfer RNA synthetases class-II family profile" evidence="15">
    <location>
        <begin position="189"/>
        <end position="504"/>
    </location>
</feature>
<dbReference type="InterPro" id="IPR012340">
    <property type="entry name" value="NA-bd_OB-fold"/>
</dbReference>
<evidence type="ECO:0000256" key="5">
    <source>
        <dbReference type="ARBA" id="ARBA00022598"/>
    </source>
</evidence>
<dbReference type="Pfam" id="PF01336">
    <property type="entry name" value="tRNA_anti-codon"/>
    <property type="match status" value="1"/>
</dbReference>
<dbReference type="GO" id="GO:0000287">
    <property type="term" value="F:magnesium ion binding"/>
    <property type="evidence" value="ECO:0007669"/>
    <property type="project" value="UniProtKB-UniRule"/>
</dbReference>